<evidence type="ECO:0000313" key="2">
    <source>
        <dbReference type="Proteomes" id="UP000011922"/>
    </source>
</evidence>
<dbReference type="Proteomes" id="UP000011922">
    <property type="component" value="Unassembled WGS sequence"/>
</dbReference>
<name>M5PPB6_DESAF</name>
<dbReference type="PATRIC" id="fig|1262666.3.peg.3201"/>
<accession>M5PPB6</accession>
<comment type="caution">
    <text evidence="1">The sequence shown here is derived from an EMBL/GenBank/DDBJ whole genome shotgun (WGS) entry which is preliminary data.</text>
</comment>
<protein>
    <submittedName>
        <fullName evidence="1">Uncharacterized protein</fullName>
    </submittedName>
</protein>
<gene>
    <name evidence="1" type="ORF">PCS_03156</name>
</gene>
<dbReference type="RefSeq" id="WP_005988929.1">
    <property type="nucleotide sequence ID" value="NZ_AOSV01000035.1"/>
</dbReference>
<reference evidence="1 2" key="1">
    <citation type="journal article" date="2013" name="Genome Announc.">
        <title>Draft Genome Sequence for Desulfovibrio africanus Strain PCS.</title>
        <authorList>
            <person name="Brown S.D."/>
            <person name="Utturkar S.M."/>
            <person name="Arkin A.P."/>
            <person name="Deutschbauer A.M."/>
            <person name="Elias D.A."/>
            <person name="Hazen T.C."/>
            <person name="Chakraborty R."/>
        </authorList>
    </citation>
    <scope>NUCLEOTIDE SEQUENCE [LARGE SCALE GENOMIC DNA]</scope>
    <source>
        <strain evidence="1 2">PCS</strain>
    </source>
</reference>
<organism evidence="1 2">
    <name type="scientific">Desulfocurvibacter africanus PCS</name>
    <dbReference type="NCBI Taxonomy" id="1262666"/>
    <lineage>
        <taxon>Bacteria</taxon>
        <taxon>Pseudomonadati</taxon>
        <taxon>Thermodesulfobacteriota</taxon>
        <taxon>Desulfovibrionia</taxon>
        <taxon>Desulfovibrionales</taxon>
        <taxon>Desulfovibrionaceae</taxon>
        <taxon>Desulfocurvibacter</taxon>
    </lineage>
</organism>
<sequence>MSELFENANQIWDYLRAQGYQGSYNKIKRAIESERLKSRRGGGFTRRMVDAYALANLRKAVDDSSVADAPSKADSAGKELILEDAATKLRDAVLRGCATSELLDMLRPLVDTTGVGELRQAFEAIKAQEAARTAALKRSRAEGALAPWRSVEEIMTAKAAVLRTDLRNLAHAVAGELVFLVAGDPAKVPELQAALQERFDDALHRYSAMREFEVLFTPEEVDADDASDAASE</sequence>
<dbReference type="AlphaFoldDB" id="M5PPB6"/>
<evidence type="ECO:0000313" key="1">
    <source>
        <dbReference type="EMBL" id="EMG36092.1"/>
    </source>
</evidence>
<proteinExistence type="predicted"/>
<dbReference type="EMBL" id="AOSV01000035">
    <property type="protein sequence ID" value="EMG36092.1"/>
    <property type="molecule type" value="Genomic_DNA"/>
</dbReference>